<evidence type="ECO:0000313" key="1">
    <source>
        <dbReference type="EMBL" id="CAK99783.1"/>
    </source>
</evidence>
<dbReference type="STRING" id="2133.SCITRI_001773"/>
<name>Q14L47_SPICI</name>
<organism evidence="1">
    <name type="scientific">Spiroplasma citri</name>
    <dbReference type="NCBI Taxonomy" id="2133"/>
    <lineage>
        <taxon>Bacteria</taxon>
        <taxon>Bacillati</taxon>
        <taxon>Mycoplasmatota</taxon>
        <taxon>Mollicutes</taxon>
        <taxon>Entomoplasmatales</taxon>
        <taxon>Spiroplasmataceae</taxon>
        <taxon>Spiroplasma</taxon>
    </lineage>
</organism>
<dbReference type="KEGG" id="sck:SCITRI_001773"/>
<reference evidence="1" key="1">
    <citation type="journal article" date="2010" name="Appl. Environ. Microbiol.">
        <title>Partial chromosome sequence of Spiroplasma citri reveals extensive viral invasion and important gene decay.</title>
        <authorList>
            <person name="Carle P."/>
            <person name="Saillard C."/>
            <person name="Carrere N."/>
            <person name="Carrere S."/>
            <person name="Duret S."/>
            <person name="Eveillard S."/>
            <person name="Gaurivaud P."/>
            <person name="Gourgues G."/>
            <person name="Gouzy J."/>
            <person name="Salar P."/>
            <person name="Verdin E."/>
            <person name="Breton M."/>
            <person name="Blanchard A."/>
            <person name="Laigret F."/>
            <person name="Bove J.M."/>
            <person name="Renaudin J."/>
            <person name="Foissac X."/>
        </authorList>
    </citation>
    <scope>NUCLEOTIDE SEQUENCE</scope>
    <source>
        <strain evidence="1">GII3-3X</strain>
    </source>
</reference>
<accession>Q14L47</accession>
<dbReference type="AlphaFoldDB" id="Q14L47"/>
<sequence length="96" mass="11496">MFGIVQYKNYDEKQKKFKTFYDIFANYFQLIPPKIVETKLPSLFALRSLSVFNSLDITDFPIDLNTKVAKLWTFFLLRIQFIIKIKIKLKLKQIII</sequence>
<proteinExistence type="predicted"/>
<dbReference type="EMBL" id="AM285321">
    <property type="protein sequence ID" value="CAK99783.1"/>
    <property type="molecule type" value="Genomic_DNA"/>
</dbReference>
<gene>
    <name evidence="1" type="ORF">SPICI20_025</name>
</gene>
<protein>
    <submittedName>
        <fullName evidence="1">Uncharacterized protein</fullName>
    </submittedName>
</protein>